<comment type="caution">
    <text evidence="1">The sequence shown here is derived from an EMBL/GenBank/DDBJ whole genome shotgun (WGS) entry which is preliminary data.</text>
</comment>
<reference evidence="1 2" key="1">
    <citation type="journal article" date="2019" name="Int. J. Syst. Evol. Microbiol.">
        <title>The Global Catalogue of Microorganisms (GCM) 10K type strain sequencing project: providing services to taxonomists for standard genome sequencing and annotation.</title>
        <authorList>
            <consortium name="The Broad Institute Genomics Platform"/>
            <consortium name="The Broad Institute Genome Sequencing Center for Infectious Disease"/>
            <person name="Wu L."/>
            <person name="Ma J."/>
        </authorList>
    </citation>
    <scope>NUCLEOTIDE SEQUENCE [LARGE SCALE GENOMIC DNA]</scope>
    <source>
        <strain evidence="1 2">JCM 13250</strain>
    </source>
</reference>
<keyword evidence="2" id="KW-1185">Reference proteome</keyword>
<proteinExistence type="predicted"/>
<dbReference type="Proteomes" id="UP001500218">
    <property type="component" value="Unassembled WGS sequence"/>
</dbReference>
<dbReference type="RefSeq" id="WP_344131351.1">
    <property type="nucleotide sequence ID" value="NZ_BAAALT010000083.1"/>
</dbReference>
<name>A0ABN2M230_9ACTN</name>
<organism evidence="1 2">
    <name type="scientific">Luedemannella flava</name>
    <dbReference type="NCBI Taxonomy" id="349316"/>
    <lineage>
        <taxon>Bacteria</taxon>
        <taxon>Bacillati</taxon>
        <taxon>Actinomycetota</taxon>
        <taxon>Actinomycetes</taxon>
        <taxon>Micromonosporales</taxon>
        <taxon>Micromonosporaceae</taxon>
        <taxon>Luedemannella</taxon>
    </lineage>
</organism>
<evidence type="ECO:0000313" key="1">
    <source>
        <dbReference type="EMBL" id="GAA1806251.1"/>
    </source>
</evidence>
<protein>
    <submittedName>
        <fullName evidence="1">Uncharacterized protein</fullName>
    </submittedName>
</protein>
<evidence type="ECO:0000313" key="2">
    <source>
        <dbReference type="Proteomes" id="UP001500218"/>
    </source>
</evidence>
<sequence length="288" mass="32743">MHHANHYYGHSHVLARYCGLDDRDPPRIHGYLQHGWNIGDGLADDHEFVTGTPILVWSERTRRRAWSMGRREVHVVGAPFAYLLAMAAEPPAQRDGTIWYPFHGWEGQHVVGDHARLVDQIRATEPGPVTICLYWQEYRSRRVRRRYERAGFRVVCHGYRGGWWQDLDPAFLDRQLAELRRHARVASNRLTSAVFYGALAGCEPAVYGDPMLLERDAAAHGGQARVRRQWAELHGERVDPVLARAAAVSELGADRLLPPAELRRLLGWPNPYQPAYVDDGALLAEGVR</sequence>
<gene>
    <name evidence="1" type="ORF">GCM10009682_30200</name>
</gene>
<accession>A0ABN2M230</accession>
<dbReference type="EMBL" id="BAAALT010000083">
    <property type="protein sequence ID" value="GAA1806251.1"/>
    <property type="molecule type" value="Genomic_DNA"/>
</dbReference>